<dbReference type="Proteomes" id="UP000068167">
    <property type="component" value="Chromosome"/>
</dbReference>
<evidence type="ECO:0000313" key="4">
    <source>
        <dbReference type="Proteomes" id="UP000068167"/>
    </source>
</evidence>
<comment type="similarity">
    <text evidence="1">Belongs to the RelE toxin family.</text>
</comment>
<dbReference type="SUPFAM" id="SSF143011">
    <property type="entry name" value="RelE-like"/>
    <property type="match status" value="1"/>
</dbReference>
<dbReference type="InterPro" id="IPR035093">
    <property type="entry name" value="RelE/ParE_toxin_dom_sf"/>
</dbReference>
<dbReference type="RefSeq" id="WP_002744303.1">
    <property type="nucleotide sequence ID" value="NZ_CP011339.1"/>
</dbReference>
<protein>
    <submittedName>
        <fullName evidence="3">Death on curing protein Doc toxin</fullName>
    </submittedName>
</protein>
<evidence type="ECO:0000256" key="1">
    <source>
        <dbReference type="ARBA" id="ARBA00006226"/>
    </source>
</evidence>
<accession>A0A0K1S1J6</accession>
<name>A0A0K1S1J6_9CHRO</name>
<dbReference type="AlphaFoldDB" id="A0A0K1S1J6"/>
<proteinExistence type="inferred from homology"/>
<organism evidence="3 4">
    <name type="scientific">Microcystis panniformis FACHB-1757</name>
    <dbReference type="NCBI Taxonomy" id="1638788"/>
    <lineage>
        <taxon>Bacteria</taxon>
        <taxon>Bacillati</taxon>
        <taxon>Cyanobacteriota</taxon>
        <taxon>Cyanophyceae</taxon>
        <taxon>Oscillatoriophycideae</taxon>
        <taxon>Chroococcales</taxon>
        <taxon>Microcystaceae</taxon>
        <taxon>Microcystis</taxon>
    </lineage>
</organism>
<dbReference type="Gene3D" id="3.30.2310.20">
    <property type="entry name" value="RelE-like"/>
    <property type="match status" value="1"/>
</dbReference>
<evidence type="ECO:0000313" key="3">
    <source>
        <dbReference type="EMBL" id="AKV67878.1"/>
    </source>
</evidence>
<dbReference type="Pfam" id="PF05016">
    <property type="entry name" value="ParE_toxin"/>
    <property type="match status" value="1"/>
</dbReference>
<dbReference type="PANTHER" id="PTHR33755">
    <property type="entry name" value="TOXIN PARE1-RELATED"/>
    <property type="match status" value="1"/>
</dbReference>
<dbReference type="PATRIC" id="fig|1638788.3.peg.2844"/>
<reference evidence="3 4" key="1">
    <citation type="journal article" date="2016" name="Stand. Genomic Sci.">
        <title>Complete genome sequence and genomic characterization of Microcystis panniformis FACHB 1757 by third-generation sequencing.</title>
        <authorList>
            <person name="Zhang J.Y."/>
            <person name="Guan R."/>
            <person name="Zhang H.J."/>
            <person name="Li H."/>
            <person name="Xiao P."/>
            <person name="Yu G.L."/>
            <person name="Du L."/>
            <person name="Cao D.M."/>
            <person name="Zhu B.C."/>
            <person name="Li R.H."/>
            <person name="Lu Z.H."/>
        </authorList>
    </citation>
    <scope>NUCLEOTIDE SEQUENCE [LARGE SCALE GENOMIC DNA]</scope>
    <source>
        <strain evidence="3 4">FACHB-1757</strain>
    </source>
</reference>
<gene>
    <name evidence="3" type="ORF">VL20_2832</name>
</gene>
<keyword evidence="2" id="KW-1277">Toxin-antitoxin system</keyword>
<dbReference type="PANTHER" id="PTHR33755:SF5">
    <property type="entry name" value="TYPE II TOXIN-ANTITOXIN SYSTEM RELE_PARE FAMILY TOXIN"/>
    <property type="match status" value="1"/>
</dbReference>
<dbReference type="InterPro" id="IPR007712">
    <property type="entry name" value="RelE/ParE_toxin"/>
</dbReference>
<evidence type="ECO:0000256" key="2">
    <source>
        <dbReference type="ARBA" id="ARBA00022649"/>
    </source>
</evidence>
<dbReference type="EMBL" id="CP011339">
    <property type="protein sequence ID" value="AKV67878.1"/>
    <property type="molecule type" value="Genomic_DNA"/>
</dbReference>
<dbReference type="KEGG" id="mpk:VL20_2832"/>
<keyword evidence="4" id="KW-1185">Reference proteome</keyword>
<sequence length="96" mass="11331">MKVFWTETAVNHLSSIYNYISQNSPQYAQRLVERLTRRSEQIANFPFSGRLVPEFETEQIREVIEGSYRIIYYIKPEQIDVIAVLHAARNIENPQD</sequence>
<dbReference type="InterPro" id="IPR051803">
    <property type="entry name" value="TA_system_RelE-like_toxin"/>
</dbReference>
<dbReference type="NCBIfam" id="TIGR02385">
    <property type="entry name" value="RelE_StbE"/>
    <property type="match status" value="1"/>
</dbReference>